<reference evidence="2" key="1">
    <citation type="journal article" date="2024" name="Proc. Natl. Acad. Sci. U.S.A.">
        <title>Extraordinary preservation of gene collinearity over three hundred million years revealed in homosporous lycophytes.</title>
        <authorList>
            <person name="Li C."/>
            <person name="Wickell D."/>
            <person name="Kuo L.Y."/>
            <person name="Chen X."/>
            <person name="Nie B."/>
            <person name="Liao X."/>
            <person name="Peng D."/>
            <person name="Ji J."/>
            <person name="Jenkins J."/>
            <person name="Williams M."/>
            <person name="Shu S."/>
            <person name="Plott C."/>
            <person name="Barry K."/>
            <person name="Rajasekar S."/>
            <person name="Grimwood J."/>
            <person name="Han X."/>
            <person name="Sun S."/>
            <person name="Hou Z."/>
            <person name="He W."/>
            <person name="Dai G."/>
            <person name="Sun C."/>
            <person name="Schmutz J."/>
            <person name="Leebens-Mack J.H."/>
            <person name="Li F.W."/>
            <person name="Wang L."/>
        </authorList>
    </citation>
    <scope>NUCLEOTIDE SEQUENCE [LARGE SCALE GENOMIC DNA]</scope>
    <source>
        <strain evidence="2">cv. PW_Plant_1</strain>
    </source>
</reference>
<gene>
    <name evidence="1" type="ORF">O6H91_13G039200</name>
</gene>
<accession>A0ACC2BU21</accession>
<comment type="caution">
    <text evidence="1">The sequence shown here is derived from an EMBL/GenBank/DDBJ whole genome shotgun (WGS) entry which is preliminary data.</text>
</comment>
<dbReference type="EMBL" id="CM055104">
    <property type="protein sequence ID" value="KAJ7533239.1"/>
    <property type="molecule type" value="Genomic_DNA"/>
</dbReference>
<keyword evidence="2" id="KW-1185">Reference proteome</keyword>
<dbReference type="Proteomes" id="UP001162992">
    <property type="component" value="Chromosome 13"/>
</dbReference>
<evidence type="ECO:0000313" key="2">
    <source>
        <dbReference type="Proteomes" id="UP001162992"/>
    </source>
</evidence>
<sequence>MEELTDYERRREENVMRNAAIIAALGVQNVVQDLRSNHVTKVEQKGHKLLAADKKRLRTDPIVLRRSLRSKGLSPDNELKLGIYSDDESSSPSSKKNLDLHLANADRPLFNVHVTDPGTDSQFLERIISLQESLDERPLADIFLSDSCRHSDTGEVKVHVSDPTHLRLERKDVARVVPERIFDVMFLPSKEKFIIAAGDKSGHIGLWDADCELEGDGVHIYRPHTSPVSAIVSHVYDITKLISCSYDGYARVLDMGKSVFNVVHASVKILTALCYSSDSASCVYLGDDEGTMRCVDIRDRNVSFSIGLHNRRINSVQLNPQRSHLMLTGSTDGTACLWDIRHLRKSCLNNLAKLKHPRAVQSAYFSPSGNHIASTSYDDCVRVWSGLFQNTLTAHDSDALQLDEPAIIPHNNQTNRWLSSFRAIWGWNDSLLFVGNMSRAIDVLSVEEKRVTASLRADNMTSIPCRFACHSLLPGLLAGGTAGGKVYFWR</sequence>
<name>A0ACC2BU21_DIPCM</name>
<organism evidence="1 2">
    <name type="scientific">Diphasiastrum complanatum</name>
    <name type="common">Issler's clubmoss</name>
    <name type="synonym">Lycopodium complanatum</name>
    <dbReference type="NCBI Taxonomy" id="34168"/>
    <lineage>
        <taxon>Eukaryota</taxon>
        <taxon>Viridiplantae</taxon>
        <taxon>Streptophyta</taxon>
        <taxon>Embryophyta</taxon>
        <taxon>Tracheophyta</taxon>
        <taxon>Lycopodiopsida</taxon>
        <taxon>Lycopodiales</taxon>
        <taxon>Lycopodiaceae</taxon>
        <taxon>Lycopodioideae</taxon>
        <taxon>Diphasiastrum</taxon>
    </lineage>
</organism>
<proteinExistence type="predicted"/>
<protein>
    <submittedName>
        <fullName evidence="1">Uncharacterized protein</fullName>
    </submittedName>
</protein>
<evidence type="ECO:0000313" key="1">
    <source>
        <dbReference type="EMBL" id="KAJ7533239.1"/>
    </source>
</evidence>